<keyword evidence="1" id="KW-1133">Transmembrane helix</keyword>
<gene>
    <name evidence="2" type="ORF">SAMN06296241_0452</name>
</gene>
<accession>A0A285X0U2</accession>
<feature type="transmembrane region" description="Helical" evidence="1">
    <location>
        <begin position="25"/>
        <end position="43"/>
    </location>
</feature>
<protein>
    <submittedName>
        <fullName evidence="2">Uncharacterized protein</fullName>
    </submittedName>
</protein>
<organism evidence="2 3">
    <name type="scientific">Salinimicrobium sediminis</name>
    <dbReference type="NCBI Taxonomy" id="1343891"/>
    <lineage>
        <taxon>Bacteria</taxon>
        <taxon>Pseudomonadati</taxon>
        <taxon>Bacteroidota</taxon>
        <taxon>Flavobacteriia</taxon>
        <taxon>Flavobacteriales</taxon>
        <taxon>Flavobacteriaceae</taxon>
        <taxon>Salinimicrobium</taxon>
    </lineage>
</organism>
<feature type="transmembrane region" description="Helical" evidence="1">
    <location>
        <begin position="95"/>
        <end position="115"/>
    </location>
</feature>
<keyword evidence="1" id="KW-0472">Membrane</keyword>
<sequence>MIFFEHLFIVIAKFYINTWSKYKNWWVSVRYGITVLVLLNLLSVQAMIDNRMNKITFLSIFGICYLTSSFIYPKLNDKDFVKNYSLSKSWRTVSLIYIFGSITIGILTFWIFIVGI</sequence>
<proteinExistence type="predicted"/>
<evidence type="ECO:0000313" key="2">
    <source>
        <dbReference type="EMBL" id="SOC78932.1"/>
    </source>
</evidence>
<dbReference type="EMBL" id="OCMF01000001">
    <property type="protein sequence ID" value="SOC78932.1"/>
    <property type="molecule type" value="Genomic_DNA"/>
</dbReference>
<dbReference type="AlphaFoldDB" id="A0A285X0U2"/>
<evidence type="ECO:0000256" key="1">
    <source>
        <dbReference type="SAM" id="Phobius"/>
    </source>
</evidence>
<name>A0A285X0U2_9FLAO</name>
<keyword evidence="1" id="KW-0812">Transmembrane</keyword>
<feature type="transmembrane region" description="Helical" evidence="1">
    <location>
        <begin position="55"/>
        <end position="75"/>
    </location>
</feature>
<reference evidence="3" key="1">
    <citation type="submission" date="2017-09" db="EMBL/GenBank/DDBJ databases">
        <authorList>
            <person name="Varghese N."/>
            <person name="Submissions S."/>
        </authorList>
    </citation>
    <scope>NUCLEOTIDE SEQUENCE [LARGE SCALE GENOMIC DNA]</scope>
    <source>
        <strain evidence="3">CGMCC 1.12641</strain>
    </source>
</reference>
<evidence type="ECO:0000313" key="3">
    <source>
        <dbReference type="Proteomes" id="UP000219193"/>
    </source>
</evidence>
<keyword evidence="3" id="KW-1185">Reference proteome</keyword>
<dbReference type="Proteomes" id="UP000219193">
    <property type="component" value="Unassembled WGS sequence"/>
</dbReference>